<sequence length="102" mass="11732">MALRECIFHFKFIEGQDTKMLRALIFLPDDRNPSIKDFIAAFAQLGYHVQLENEQELIFAPTSANETYKLDITKIEIKGGDDSPQHDGELKSIIEHLRGGRW</sequence>
<dbReference type="AlphaFoldDB" id="A0A9J6ZFI5"/>
<name>A0A9J6ZFI5_9BACL</name>
<evidence type="ECO:0000313" key="2">
    <source>
        <dbReference type="Proteomes" id="UP001056756"/>
    </source>
</evidence>
<accession>A0A9J6ZFI5</accession>
<reference evidence="1" key="1">
    <citation type="submission" date="2022-05" db="EMBL/GenBank/DDBJ databases">
        <title>Novel bacterial taxa in a minimal lignocellulolytic consortium and its capacity to transform plastics disclosed by genome-resolved metagenomics.</title>
        <authorList>
            <person name="Rodriguez C.A.D."/>
            <person name="Diaz-Garcia L."/>
            <person name="Herrera K."/>
            <person name="Tarazona N.A."/>
            <person name="Sproer C."/>
            <person name="Overmann J."/>
            <person name="Jimenez D.J."/>
        </authorList>
    </citation>
    <scope>NUCLEOTIDE SEQUENCE</scope>
    <source>
        <strain evidence="1">MAG5</strain>
    </source>
</reference>
<dbReference type="EMBL" id="CP097899">
    <property type="protein sequence ID" value="URN94799.1"/>
    <property type="molecule type" value="Genomic_DNA"/>
</dbReference>
<gene>
    <name evidence="1" type="ORF">NAG76_00620</name>
</gene>
<dbReference type="Proteomes" id="UP001056756">
    <property type="component" value="Chromosome"/>
</dbReference>
<proteinExistence type="predicted"/>
<organism evidence="1 2">
    <name type="scientific">Candidatus Pristimantibacillus lignocellulolyticus</name>
    <dbReference type="NCBI Taxonomy" id="2994561"/>
    <lineage>
        <taxon>Bacteria</taxon>
        <taxon>Bacillati</taxon>
        <taxon>Bacillota</taxon>
        <taxon>Bacilli</taxon>
        <taxon>Bacillales</taxon>
        <taxon>Paenibacillaceae</taxon>
        <taxon>Candidatus Pristimantibacillus</taxon>
    </lineage>
</organism>
<dbReference type="KEGG" id="plig:NAG76_00620"/>
<evidence type="ECO:0000313" key="1">
    <source>
        <dbReference type="EMBL" id="URN94799.1"/>
    </source>
</evidence>
<protein>
    <submittedName>
        <fullName evidence="1">Uncharacterized protein</fullName>
    </submittedName>
</protein>